<dbReference type="Proteomes" id="UP001209701">
    <property type="component" value="Unassembled WGS sequence"/>
</dbReference>
<dbReference type="InterPro" id="IPR036890">
    <property type="entry name" value="HATPase_C_sf"/>
</dbReference>
<keyword evidence="11" id="KW-1185">Reference proteome</keyword>
<evidence type="ECO:0000259" key="9">
    <source>
        <dbReference type="PROSITE" id="PS50110"/>
    </source>
</evidence>
<dbReference type="Pfam" id="PF02518">
    <property type="entry name" value="HATPase_c"/>
    <property type="match status" value="1"/>
</dbReference>
<dbReference type="Gene3D" id="1.10.287.130">
    <property type="match status" value="1"/>
</dbReference>
<feature type="transmembrane region" description="Helical" evidence="7">
    <location>
        <begin position="101"/>
        <end position="120"/>
    </location>
</feature>
<dbReference type="Gene3D" id="3.30.565.10">
    <property type="entry name" value="Histidine kinase-like ATPase, C-terminal domain"/>
    <property type="match status" value="1"/>
</dbReference>
<dbReference type="InterPro" id="IPR004358">
    <property type="entry name" value="Sig_transdc_His_kin-like_C"/>
</dbReference>
<dbReference type="Pfam" id="PF00512">
    <property type="entry name" value="HisKA"/>
    <property type="match status" value="1"/>
</dbReference>
<reference evidence="10 11" key="1">
    <citation type="submission" date="2021-11" db="EMBL/GenBank/DDBJ databases">
        <authorList>
            <person name="Liang Q."/>
            <person name="Mou H."/>
            <person name="Liu Z."/>
        </authorList>
    </citation>
    <scope>NUCLEOTIDE SEQUENCE [LARGE SCALE GENOMIC DNA]</scope>
    <source>
        <strain evidence="10 11">CHU3</strain>
    </source>
</reference>
<keyword evidence="7" id="KW-1133">Transmembrane helix</keyword>
<evidence type="ECO:0000256" key="7">
    <source>
        <dbReference type="SAM" id="Phobius"/>
    </source>
</evidence>
<proteinExistence type="predicted"/>
<evidence type="ECO:0000256" key="1">
    <source>
        <dbReference type="ARBA" id="ARBA00000085"/>
    </source>
</evidence>
<keyword evidence="7" id="KW-0472">Membrane</keyword>
<keyword evidence="3 5" id="KW-0597">Phosphoprotein</keyword>
<dbReference type="SMART" id="SM00448">
    <property type="entry name" value="REC"/>
    <property type="match status" value="2"/>
</dbReference>
<evidence type="ECO:0000313" key="10">
    <source>
        <dbReference type="EMBL" id="MCV2370208.1"/>
    </source>
</evidence>
<evidence type="ECO:0000259" key="8">
    <source>
        <dbReference type="PROSITE" id="PS50109"/>
    </source>
</evidence>
<keyword evidence="4" id="KW-0902">Two-component regulatory system</keyword>
<dbReference type="InterPro" id="IPR036097">
    <property type="entry name" value="HisK_dim/P_sf"/>
</dbReference>
<keyword evidence="7" id="KW-0812">Transmembrane</keyword>
<feature type="transmembrane region" description="Helical" evidence="7">
    <location>
        <begin position="39"/>
        <end position="58"/>
    </location>
</feature>
<dbReference type="CDD" id="cd00082">
    <property type="entry name" value="HisKA"/>
    <property type="match status" value="1"/>
</dbReference>
<feature type="transmembrane region" description="Helical" evidence="7">
    <location>
        <begin position="176"/>
        <end position="193"/>
    </location>
</feature>
<dbReference type="PROSITE" id="PS50109">
    <property type="entry name" value="HIS_KIN"/>
    <property type="match status" value="1"/>
</dbReference>
<feature type="transmembrane region" description="Helical" evidence="7">
    <location>
        <begin position="132"/>
        <end position="164"/>
    </location>
</feature>
<dbReference type="InterPro" id="IPR001789">
    <property type="entry name" value="Sig_transdc_resp-reg_receiver"/>
</dbReference>
<dbReference type="PROSITE" id="PS50110">
    <property type="entry name" value="RESPONSE_REGULATORY"/>
    <property type="match status" value="2"/>
</dbReference>
<dbReference type="PANTHER" id="PTHR45339:SF1">
    <property type="entry name" value="HYBRID SIGNAL TRANSDUCTION HISTIDINE KINASE J"/>
    <property type="match status" value="1"/>
</dbReference>
<dbReference type="PRINTS" id="PR00344">
    <property type="entry name" value="BCTRLSENSOR"/>
</dbReference>
<dbReference type="SMART" id="SM00388">
    <property type="entry name" value="HisKA"/>
    <property type="match status" value="1"/>
</dbReference>
<evidence type="ECO:0000256" key="3">
    <source>
        <dbReference type="ARBA" id="ARBA00022553"/>
    </source>
</evidence>
<dbReference type="InterPro" id="IPR011006">
    <property type="entry name" value="CheY-like_superfamily"/>
</dbReference>
<dbReference type="EMBL" id="JAJIRN010000008">
    <property type="protein sequence ID" value="MCV2370208.1"/>
    <property type="molecule type" value="Genomic_DNA"/>
</dbReference>
<dbReference type="CDD" id="cd17546">
    <property type="entry name" value="REC_hyHK_CKI1_RcsC-like"/>
    <property type="match status" value="2"/>
</dbReference>
<gene>
    <name evidence="10" type="ORF">LNV07_19180</name>
</gene>
<dbReference type="EC" id="2.7.13.3" evidence="2"/>
<protein>
    <recommendedName>
        <fullName evidence="2">histidine kinase</fullName>
        <ecNumber evidence="2">2.7.13.3</ecNumber>
    </recommendedName>
</protein>
<name>A0ABT2YJK0_9BURK</name>
<feature type="transmembrane region" description="Helical" evidence="7">
    <location>
        <begin position="64"/>
        <end position="81"/>
    </location>
</feature>
<feature type="domain" description="Response regulatory" evidence="9">
    <location>
        <begin position="521"/>
        <end position="635"/>
    </location>
</feature>
<feature type="modified residue" description="4-aspartylphosphate" evidence="5">
    <location>
        <position position="711"/>
    </location>
</feature>
<evidence type="ECO:0000256" key="5">
    <source>
        <dbReference type="PROSITE-ProRule" id="PRU00169"/>
    </source>
</evidence>
<evidence type="ECO:0000256" key="6">
    <source>
        <dbReference type="SAM" id="MobiDB-lite"/>
    </source>
</evidence>
<feature type="domain" description="Histidine kinase" evidence="8">
    <location>
        <begin position="241"/>
        <end position="498"/>
    </location>
</feature>
<dbReference type="InterPro" id="IPR003661">
    <property type="entry name" value="HisK_dim/P_dom"/>
</dbReference>
<dbReference type="SUPFAM" id="SSF47384">
    <property type="entry name" value="Homodimeric domain of signal transducing histidine kinase"/>
    <property type="match status" value="1"/>
</dbReference>
<evidence type="ECO:0000256" key="2">
    <source>
        <dbReference type="ARBA" id="ARBA00012438"/>
    </source>
</evidence>
<feature type="modified residue" description="4-aspartylphosphate" evidence="5">
    <location>
        <position position="572"/>
    </location>
</feature>
<accession>A0ABT2YJK0</accession>
<dbReference type="SMART" id="SM00387">
    <property type="entry name" value="HATPase_c"/>
    <property type="match status" value="1"/>
</dbReference>
<comment type="catalytic activity">
    <reaction evidence="1">
        <text>ATP + protein L-histidine = ADP + protein N-phospho-L-histidine.</text>
        <dbReference type="EC" id="2.7.13.3"/>
    </reaction>
</comment>
<dbReference type="Pfam" id="PF00072">
    <property type="entry name" value="Response_reg"/>
    <property type="match status" value="2"/>
</dbReference>
<comment type="caution">
    <text evidence="10">The sequence shown here is derived from an EMBL/GenBank/DDBJ whole genome shotgun (WGS) entry which is preliminary data.</text>
</comment>
<feature type="domain" description="Response regulatory" evidence="9">
    <location>
        <begin position="662"/>
        <end position="778"/>
    </location>
</feature>
<dbReference type="CDD" id="cd16922">
    <property type="entry name" value="HATPase_EvgS-ArcB-TorS-like"/>
    <property type="match status" value="1"/>
</dbReference>
<dbReference type="SUPFAM" id="SSF55874">
    <property type="entry name" value="ATPase domain of HSP90 chaperone/DNA topoisomerase II/histidine kinase"/>
    <property type="match status" value="1"/>
</dbReference>
<feature type="region of interest" description="Disordered" evidence="6">
    <location>
        <begin position="394"/>
        <end position="413"/>
    </location>
</feature>
<dbReference type="InterPro" id="IPR005467">
    <property type="entry name" value="His_kinase_dom"/>
</dbReference>
<dbReference type="InterPro" id="IPR003594">
    <property type="entry name" value="HATPase_dom"/>
</dbReference>
<dbReference type="SUPFAM" id="SSF52172">
    <property type="entry name" value="CheY-like"/>
    <property type="match status" value="2"/>
</dbReference>
<dbReference type="PANTHER" id="PTHR45339">
    <property type="entry name" value="HYBRID SIGNAL TRANSDUCTION HISTIDINE KINASE J"/>
    <property type="match status" value="1"/>
</dbReference>
<dbReference type="RefSeq" id="WP_263572785.1">
    <property type="nucleotide sequence ID" value="NZ_JAJIRN010000008.1"/>
</dbReference>
<organism evidence="10 11">
    <name type="scientific">Roseateles oligotrophus</name>
    <dbReference type="NCBI Taxonomy" id="1769250"/>
    <lineage>
        <taxon>Bacteria</taxon>
        <taxon>Pseudomonadati</taxon>
        <taxon>Pseudomonadota</taxon>
        <taxon>Betaproteobacteria</taxon>
        <taxon>Burkholderiales</taxon>
        <taxon>Sphaerotilaceae</taxon>
        <taxon>Roseateles</taxon>
    </lineage>
</organism>
<dbReference type="Gene3D" id="3.40.50.2300">
    <property type="match status" value="2"/>
</dbReference>
<sequence length="780" mass="85866">MDGVDATGPEGACAEPARLGLAQRIDGVRYALIAENMRFGIPAGLPSLFLLCFALTRQGELRGLLPWALLVLLTLALYALFAPQRLRLQASGRQRDWGRLLCVYNGLLGCAWGLAGWLFFDADPTRLLILNVLLLGMLISAAMATAGHAAVYAFGLPLLLPFVLRAGLQDDRLAQLNLLAVLLLAACVLAYAHRFGAAIRESIAMRFENERLNEALTEQRVQERTRVLEESNRQKSAFLAVMSHEIRTPMNAVIGMSGLMLDTELTAEQRDYAETIRDSGDALLTIINDILDFSKIEAGRIDLENAPFDLRDCIESALDLVGQRALEKQLNIAYVFEANGANEVPAAIRGDVTRLRQILLNLLSNAIKFTDKGEVSLTVASQRLRADGSIEDRVFQSKGQSPNAPPGPSVEPGYRGRRFVQLHFTVRDTGIGLTEQGMSRLFQQFSQADSSTTRKYGGTGLGLAISKRLCELMGGRIWVESPGAGLGSSFHFTLRVFEADLSSSSSRHALIGSQLALKGKRMLVVDDSATNRRLLALQTAKWGMVPKDSASPTQALQWLRSDAEPFDLAVLDMQMPEMDGLELAKQIRVLRPGLPLILFTSLGRQEVGEICGLFAACMHKPLRQSQLFDTLMNVFGRPTEPHHPLPSKPRLDAAMAARHPLRILLAEDNAVNQKLALRLLSQMGYRADVASNGIEVIESLERQPYDLVLMDVQMPEMDGLEASREINRRWPTARPHIAAMTANAMQGDRELCIAAGMDDYLSKPIRVEALVQALMQVKER</sequence>
<evidence type="ECO:0000256" key="4">
    <source>
        <dbReference type="ARBA" id="ARBA00023012"/>
    </source>
</evidence>
<evidence type="ECO:0000313" key="11">
    <source>
        <dbReference type="Proteomes" id="UP001209701"/>
    </source>
</evidence>